<dbReference type="InterPro" id="IPR029028">
    <property type="entry name" value="Alpha/beta_knot_MTases"/>
</dbReference>
<organism evidence="6 7">
    <name type="scientific">Megalurothrips usitatus</name>
    <name type="common">bean blossom thrips</name>
    <dbReference type="NCBI Taxonomy" id="439358"/>
    <lineage>
        <taxon>Eukaryota</taxon>
        <taxon>Metazoa</taxon>
        <taxon>Ecdysozoa</taxon>
        <taxon>Arthropoda</taxon>
        <taxon>Hexapoda</taxon>
        <taxon>Insecta</taxon>
        <taxon>Pterygota</taxon>
        <taxon>Neoptera</taxon>
        <taxon>Paraneoptera</taxon>
        <taxon>Thysanoptera</taxon>
        <taxon>Terebrantia</taxon>
        <taxon>Thripoidea</taxon>
        <taxon>Thripidae</taxon>
        <taxon>Megalurothrips</taxon>
    </lineage>
</organism>
<dbReference type="GO" id="GO:0006396">
    <property type="term" value="P:RNA processing"/>
    <property type="evidence" value="ECO:0007669"/>
    <property type="project" value="InterPro"/>
</dbReference>
<dbReference type="CDD" id="cd18106">
    <property type="entry name" value="SpoU-like_RNMTL1"/>
    <property type="match status" value="1"/>
</dbReference>
<dbReference type="Proteomes" id="UP001075354">
    <property type="component" value="Chromosome 2"/>
</dbReference>
<dbReference type="GO" id="GO:0003723">
    <property type="term" value="F:RNA binding"/>
    <property type="evidence" value="ECO:0007669"/>
    <property type="project" value="InterPro"/>
</dbReference>
<dbReference type="InterPro" id="IPR053888">
    <property type="entry name" value="MRM3-like_sub_bind"/>
</dbReference>
<evidence type="ECO:0000256" key="2">
    <source>
        <dbReference type="ARBA" id="ARBA00022603"/>
    </source>
</evidence>
<dbReference type="InterPro" id="IPR029026">
    <property type="entry name" value="tRNA_m1G_MTases_N"/>
</dbReference>
<dbReference type="SUPFAM" id="SSF75217">
    <property type="entry name" value="alpha/beta knot"/>
    <property type="match status" value="1"/>
</dbReference>
<dbReference type="Gene3D" id="3.30.1330.30">
    <property type="match status" value="1"/>
</dbReference>
<dbReference type="PANTHER" id="PTHR43191">
    <property type="entry name" value="RRNA METHYLTRANSFERASE 3"/>
    <property type="match status" value="1"/>
</dbReference>
<comment type="similarity">
    <text evidence="1">Belongs to the class IV-like SAM-binding methyltransferase superfamily. RNA methyltransferase TrmH family.</text>
</comment>
<comment type="caution">
    <text evidence="6">The sequence shown here is derived from an EMBL/GenBank/DDBJ whole genome shotgun (WGS) entry which is preliminary data.</text>
</comment>
<dbReference type="Pfam" id="PF22435">
    <property type="entry name" value="MRM3-like_sub_bind"/>
    <property type="match status" value="1"/>
</dbReference>
<evidence type="ECO:0000256" key="3">
    <source>
        <dbReference type="ARBA" id="ARBA00022679"/>
    </source>
</evidence>
<dbReference type="Pfam" id="PF00588">
    <property type="entry name" value="SpoU_methylase"/>
    <property type="match status" value="1"/>
</dbReference>
<accession>A0AAV7XZC9</accession>
<name>A0AAV7XZC9_9NEOP</name>
<keyword evidence="7" id="KW-1185">Reference proteome</keyword>
<keyword evidence="2" id="KW-0489">Methyltransferase</keyword>
<dbReference type="GO" id="GO:0008173">
    <property type="term" value="F:RNA methyltransferase activity"/>
    <property type="evidence" value="ECO:0007669"/>
    <property type="project" value="InterPro"/>
</dbReference>
<evidence type="ECO:0000256" key="1">
    <source>
        <dbReference type="ARBA" id="ARBA00007228"/>
    </source>
</evidence>
<dbReference type="InterPro" id="IPR029064">
    <property type="entry name" value="Ribosomal_eL30-like_sf"/>
</dbReference>
<reference evidence="6" key="1">
    <citation type="submission" date="2022-12" db="EMBL/GenBank/DDBJ databases">
        <title>Chromosome-level genome assembly of the bean flower thrips Megalurothrips usitatus.</title>
        <authorList>
            <person name="Ma L."/>
            <person name="Liu Q."/>
            <person name="Li H."/>
            <person name="Cai W."/>
        </authorList>
    </citation>
    <scope>NUCLEOTIDE SEQUENCE</scope>
    <source>
        <strain evidence="6">Cailab_2022a</strain>
    </source>
</reference>
<dbReference type="InterPro" id="IPR001537">
    <property type="entry name" value="SpoU_MeTrfase"/>
</dbReference>
<feature type="domain" description="RNA 2-O ribose methyltransferase substrate binding" evidence="5">
    <location>
        <begin position="127"/>
        <end position="197"/>
    </location>
</feature>
<dbReference type="Gene3D" id="3.40.1280.10">
    <property type="match status" value="1"/>
</dbReference>
<dbReference type="EMBL" id="JAPTSV010000002">
    <property type="protein sequence ID" value="KAJ1530685.1"/>
    <property type="molecule type" value="Genomic_DNA"/>
</dbReference>
<dbReference type="GO" id="GO:0005737">
    <property type="term" value="C:cytoplasm"/>
    <property type="evidence" value="ECO:0007669"/>
    <property type="project" value="UniProtKB-ARBA"/>
</dbReference>
<dbReference type="SMART" id="SM00967">
    <property type="entry name" value="SpoU_sub_bind"/>
    <property type="match status" value="1"/>
</dbReference>
<proteinExistence type="inferred from homology"/>
<evidence type="ECO:0000313" key="7">
    <source>
        <dbReference type="Proteomes" id="UP001075354"/>
    </source>
</evidence>
<dbReference type="InterPro" id="IPR013123">
    <property type="entry name" value="SpoU_subst-bd"/>
</dbReference>
<dbReference type="InterPro" id="IPR051259">
    <property type="entry name" value="rRNA_Methyltransferase"/>
</dbReference>
<dbReference type="SUPFAM" id="SSF55315">
    <property type="entry name" value="L30e-like"/>
    <property type="match status" value="1"/>
</dbReference>
<keyword evidence="3" id="KW-0808">Transferase</keyword>
<evidence type="ECO:0000256" key="4">
    <source>
        <dbReference type="SAM" id="MobiDB-lite"/>
    </source>
</evidence>
<sequence length="402" mass="44383">MSSWAAVGRLGVRGLLSNTRQYARKVVRRPVRVLSDEEAAERGRLGRVRPAGGVEAPVSLSAPPEAPPEAPPQGEREPVFLEREGKPSRLPPGFPPYVKKGNDDTDLSRFALGTASSKARQKSKLIMVEGKRLVQEAFNAKLTPKALFFSRVDDVVSLQLPPKQFALQKVTYEKLQRWSRLTTSSGVIGFFQMPNLSNQKSASVFPFSIICDNVRDPGNLGSIIRIAASAGCENVFLSKGCVDLWNDKVLRSGMGAHFYTAIKENMEWSDIETHLKPNSYIMFADSNGADLSTYEEHHVKDFSNRQTGLEDLPVFPYYQVDYSQMECMYLVVGGETGISTNAAHLGKIQKKIRLNIPMLNNVESLSVSSAVAILAHEIKRQIELGVSASPDEEANTIIKNVM</sequence>
<protein>
    <recommendedName>
        <fullName evidence="5">RNA 2-O ribose methyltransferase substrate binding domain-containing protein</fullName>
    </recommendedName>
</protein>
<dbReference type="GO" id="GO:0032259">
    <property type="term" value="P:methylation"/>
    <property type="evidence" value="ECO:0007669"/>
    <property type="project" value="UniProtKB-KW"/>
</dbReference>
<evidence type="ECO:0000313" key="6">
    <source>
        <dbReference type="EMBL" id="KAJ1530685.1"/>
    </source>
</evidence>
<evidence type="ECO:0000259" key="5">
    <source>
        <dbReference type="SMART" id="SM00967"/>
    </source>
</evidence>
<dbReference type="AlphaFoldDB" id="A0AAV7XZC9"/>
<feature type="region of interest" description="Disordered" evidence="4">
    <location>
        <begin position="37"/>
        <end position="76"/>
    </location>
</feature>
<dbReference type="PANTHER" id="PTHR43191:SF2">
    <property type="entry name" value="RRNA METHYLTRANSFERASE 3, MITOCHONDRIAL"/>
    <property type="match status" value="1"/>
</dbReference>
<gene>
    <name evidence="6" type="ORF">ONE63_005552</name>
</gene>